<dbReference type="Proteomes" id="UP001162992">
    <property type="component" value="Chromosome 16"/>
</dbReference>
<proteinExistence type="predicted"/>
<organism evidence="1 2">
    <name type="scientific">Diphasiastrum complanatum</name>
    <name type="common">Issler's clubmoss</name>
    <name type="synonym">Lycopodium complanatum</name>
    <dbReference type="NCBI Taxonomy" id="34168"/>
    <lineage>
        <taxon>Eukaryota</taxon>
        <taxon>Viridiplantae</taxon>
        <taxon>Streptophyta</taxon>
        <taxon>Embryophyta</taxon>
        <taxon>Tracheophyta</taxon>
        <taxon>Lycopodiopsida</taxon>
        <taxon>Lycopodiales</taxon>
        <taxon>Lycopodiaceae</taxon>
        <taxon>Lycopodioideae</taxon>
        <taxon>Diphasiastrum</taxon>
    </lineage>
</organism>
<sequence>MASSTTIYPDGTTISNRSQAQIYDQEPSALHQIGESAEPTTSFQRNSTASFDCNICLDAANDPIVTLCGHLFCWPCLYRWLQHSACKDCPVCKAAVQEEKVIPLYGRGNLQPVDPRTKSFPDIPSRPVGQRSETEHSDQRYSLPGFFDYGAGLHSSATTARLGNITLSARLGFYPLLSSRSIRFSDSGNLASGRYVATFGGHGRISDLAHQQQEEVFMSKLAFLLVFGILCLLFL</sequence>
<comment type="caution">
    <text evidence="1">The sequence shown here is derived from an EMBL/GenBank/DDBJ whole genome shotgun (WGS) entry which is preliminary data.</text>
</comment>
<evidence type="ECO:0000313" key="1">
    <source>
        <dbReference type="EMBL" id="KAJ7527462.1"/>
    </source>
</evidence>
<reference evidence="2" key="1">
    <citation type="journal article" date="2024" name="Proc. Natl. Acad. Sci. U.S.A.">
        <title>Extraordinary preservation of gene collinearity over three hundred million years revealed in homosporous lycophytes.</title>
        <authorList>
            <person name="Li C."/>
            <person name="Wickell D."/>
            <person name="Kuo L.Y."/>
            <person name="Chen X."/>
            <person name="Nie B."/>
            <person name="Liao X."/>
            <person name="Peng D."/>
            <person name="Ji J."/>
            <person name="Jenkins J."/>
            <person name="Williams M."/>
            <person name="Shu S."/>
            <person name="Plott C."/>
            <person name="Barry K."/>
            <person name="Rajasekar S."/>
            <person name="Grimwood J."/>
            <person name="Han X."/>
            <person name="Sun S."/>
            <person name="Hou Z."/>
            <person name="He W."/>
            <person name="Dai G."/>
            <person name="Sun C."/>
            <person name="Schmutz J."/>
            <person name="Leebens-Mack J.H."/>
            <person name="Li F.W."/>
            <person name="Wang L."/>
        </authorList>
    </citation>
    <scope>NUCLEOTIDE SEQUENCE [LARGE SCALE GENOMIC DNA]</scope>
    <source>
        <strain evidence="2">cv. PW_Plant_1</strain>
    </source>
</reference>
<evidence type="ECO:0000313" key="2">
    <source>
        <dbReference type="Proteomes" id="UP001162992"/>
    </source>
</evidence>
<accession>A0ACC2BDE9</accession>
<dbReference type="EMBL" id="CM055107">
    <property type="protein sequence ID" value="KAJ7527462.1"/>
    <property type="molecule type" value="Genomic_DNA"/>
</dbReference>
<keyword evidence="2" id="KW-1185">Reference proteome</keyword>
<gene>
    <name evidence="1" type="ORF">O6H91_16G055600</name>
</gene>
<protein>
    <submittedName>
        <fullName evidence="1">Uncharacterized protein</fullName>
    </submittedName>
</protein>
<name>A0ACC2BDE9_DIPCM</name>